<keyword evidence="20" id="KW-1185">Reference proteome</keyword>
<evidence type="ECO:0000259" key="16">
    <source>
        <dbReference type="Pfam" id="PF05193"/>
    </source>
</evidence>
<dbReference type="Pfam" id="PF16187">
    <property type="entry name" value="Peptidase_M16_M"/>
    <property type="match status" value="1"/>
</dbReference>
<dbReference type="PANTHER" id="PTHR43690:SF18">
    <property type="entry name" value="INSULIN-DEGRADING ENZYME-RELATED"/>
    <property type="match status" value="1"/>
</dbReference>
<dbReference type="InterPro" id="IPR001431">
    <property type="entry name" value="Pept_M16_Zn_BS"/>
</dbReference>
<comment type="function">
    <text evidence="2">Endopeptidase that degrades small peptides of less than 7 kDa, such as glucagon and insulin.</text>
</comment>
<feature type="domain" description="Peptidase M16 C-terminal" evidence="16">
    <location>
        <begin position="210"/>
        <end position="386"/>
    </location>
</feature>
<evidence type="ECO:0000259" key="18">
    <source>
        <dbReference type="Pfam" id="PF22456"/>
    </source>
</evidence>
<dbReference type="SUPFAM" id="SSF63411">
    <property type="entry name" value="LuxS/MPP-like metallohydrolase"/>
    <property type="match status" value="4"/>
</dbReference>
<dbReference type="InterPro" id="IPR011249">
    <property type="entry name" value="Metalloenz_LuxS/M16"/>
</dbReference>
<evidence type="ECO:0000256" key="14">
    <source>
        <dbReference type="RuleBase" id="RU004447"/>
    </source>
</evidence>
<evidence type="ECO:0000256" key="5">
    <source>
        <dbReference type="ARBA" id="ARBA00017565"/>
    </source>
</evidence>
<evidence type="ECO:0000256" key="10">
    <source>
        <dbReference type="ARBA" id="ARBA00023049"/>
    </source>
</evidence>
<dbReference type="PROSITE" id="PS00143">
    <property type="entry name" value="INSULINASE"/>
    <property type="match status" value="1"/>
</dbReference>
<evidence type="ECO:0000256" key="9">
    <source>
        <dbReference type="ARBA" id="ARBA00022833"/>
    </source>
</evidence>
<dbReference type="EMBL" id="JAPTGG010000012">
    <property type="protein sequence ID" value="MCZ0866338.1"/>
    <property type="molecule type" value="Genomic_DNA"/>
</dbReference>
<feature type="domain" description="Peptidase M16 middle/third" evidence="17">
    <location>
        <begin position="394"/>
        <end position="672"/>
    </location>
</feature>
<feature type="domain" description="Coenzyme PQQ synthesis protein F-like C-terminal lobe" evidence="18">
    <location>
        <begin position="774"/>
        <end position="872"/>
    </location>
</feature>
<evidence type="ECO:0000256" key="13">
    <source>
        <dbReference type="ARBA" id="ARBA00033450"/>
    </source>
</evidence>
<dbReference type="InterPro" id="IPR032632">
    <property type="entry name" value="Peptidase_M16_M"/>
</dbReference>
<dbReference type="FunFam" id="3.30.830.10:FF:000012">
    <property type="entry name" value="Protease 3"/>
    <property type="match status" value="1"/>
</dbReference>
<dbReference type="GO" id="GO:0004222">
    <property type="term" value="F:metalloendopeptidase activity"/>
    <property type="evidence" value="ECO:0007669"/>
    <property type="project" value="UniProtKB-EC"/>
</dbReference>
<dbReference type="GO" id="GO:0005737">
    <property type="term" value="C:cytoplasm"/>
    <property type="evidence" value="ECO:0007669"/>
    <property type="project" value="UniProtKB-ARBA"/>
</dbReference>
<evidence type="ECO:0000256" key="12">
    <source>
        <dbReference type="ARBA" id="ARBA00031184"/>
    </source>
</evidence>
<keyword evidence="9" id="KW-0862">Zinc</keyword>
<dbReference type="GO" id="GO:0046872">
    <property type="term" value="F:metal ion binding"/>
    <property type="evidence" value="ECO:0007669"/>
    <property type="project" value="UniProtKB-KW"/>
</dbReference>
<dbReference type="Pfam" id="PF22456">
    <property type="entry name" value="PqqF-like_C_4"/>
    <property type="match status" value="1"/>
</dbReference>
<accession>A0A9J6RPR2</accession>
<reference evidence="19 20" key="1">
    <citation type="submission" date="2022-12" db="EMBL/GenBank/DDBJ databases">
        <title>Dasania phycosphaerae sp. nov., isolated from particulate material of the south coast of Korea.</title>
        <authorList>
            <person name="Jiang Y."/>
        </authorList>
    </citation>
    <scope>NUCLEOTIDE SEQUENCE [LARGE SCALE GENOMIC DNA]</scope>
    <source>
        <strain evidence="19 20">GY-19</strain>
    </source>
</reference>
<dbReference type="EC" id="3.4.24.55" evidence="4"/>
<dbReference type="InterPro" id="IPR054734">
    <property type="entry name" value="PqqF-like_C_4"/>
</dbReference>
<dbReference type="InterPro" id="IPR050626">
    <property type="entry name" value="Peptidase_M16"/>
</dbReference>
<name>A0A9J6RPR2_9GAMM</name>
<keyword evidence="8" id="KW-0378">Hydrolase</keyword>
<evidence type="ECO:0000256" key="3">
    <source>
        <dbReference type="ARBA" id="ARBA00007261"/>
    </source>
</evidence>
<evidence type="ECO:0000313" key="19">
    <source>
        <dbReference type="EMBL" id="MCZ0866338.1"/>
    </source>
</evidence>
<feature type="domain" description="Peptidase M16 N-terminal" evidence="15">
    <location>
        <begin position="49"/>
        <end position="167"/>
    </location>
</feature>
<protein>
    <recommendedName>
        <fullName evidence="5">Protease 3</fullName>
        <ecNumber evidence="4">3.4.24.55</ecNumber>
    </recommendedName>
    <alternativeName>
        <fullName evidence="13">Pitrilysin</fullName>
    </alternativeName>
    <alternativeName>
        <fullName evidence="12">Protease III</fullName>
    </alternativeName>
    <alternativeName>
        <fullName evidence="11">Protease pi</fullName>
    </alternativeName>
</protein>
<dbReference type="Pfam" id="PF05193">
    <property type="entry name" value="Peptidase_M16_C"/>
    <property type="match status" value="1"/>
</dbReference>
<evidence type="ECO:0000313" key="20">
    <source>
        <dbReference type="Proteomes" id="UP001069090"/>
    </source>
</evidence>
<evidence type="ECO:0000259" key="17">
    <source>
        <dbReference type="Pfam" id="PF16187"/>
    </source>
</evidence>
<comment type="similarity">
    <text evidence="3 14">Belongs to the peptidase M16 family.</text>
</comment>
<dbReference type="GO" id="GO:0006508">
    <property type="term" value="P:proteolysis"/>
    <property type="evidence" value="ECO:0007669"/>
    <property type="project" value="UniProtKB-KW"/>
</dbReference>
<sequence>MNKVVKGPLLGLLGVFLVACSFFPYTQQPIVSDNDSRSYQALVLNNQLKVLLISDPRADKAAASLDLHIGSRQDPQQSEGLAHFLEHMLFLGTEKYPEPGEYQAFISQHGGNHNAYTAFEHTNYFFDIEPQYLEPALDRFAQFFVAPLFSQQYVEREKNAVHSEYMAKLKSDGRKSLDVFKEQINPQHPFAKFSVGNLTTLSSSTEGELRAQLIAFYQQYYSANLMSLVVIGREPLSELQTMVQSRFAAIANRKVQLAEVKQPLFTPGALPKQILIQPEREQRTLTLNFPVDDVYQHYQKKPLVYLGNIIGHEGKGSLLSFLKQQGWAEALSAGAGLSYKGGANFNITIKLTELGYQQYPQVTKAVFQLLVAMQQAGPQAWLYEEQAKIAANHFRYQESVAPIHYSRQLASYMHYYPMQDVLRGPYMMEQFDADLIRHYLAALNPHNLLLTLTAPEVAVDRHSHYYQTPYSTQPIDPSQLQAWSQAEPNPALQLPSPNHFIASDFQLLPAADPSPVPQWLVQQPHWRWWFKNDDSFNIPKGFISISLRSPMAGQSAQQAVLLKLYARMLQEQVNEYAYPAALAGLNYSLKNHMRGLSLKVSGFNEKQPLLFKTILTAVVQPEFDEQRFATIKADMQRSLENAVKQQPYNMLMNDLTQLMYRSLFTEQDKLKALTPLTLVDLQNYVAGFLQQLDVDALVYGNYSRQQAQAIAATAQQLLPAPAAADFVLPSIEIRKLAAQPSAISVANEYSDAALLYYVQASDDSPASRATLEVAAQLYQADFYTSLRTEKQLGYIVTSGSYPMHKVPGLFFVVQSPVAGVQSLQREFQQFLADKQQGLAQLSEQEFQKAKQVLVARYAQKDSNLGESQERFWQDIALGEYGFDSRQQRIAALNALSFTQWQQLIQQQLFADNSRSLWLYTAGKLEQGEGEQEAALINPPGQSLEAFSAQQGYYSFQ</sequence>
<evidence type="ECO:0000256" key="2">
    <source>
        <dbReference type="ARBA" id="ARBA00002184"/>
    </source>
</evidence>
<evidence type="ECO:0000256" key="11">
    <source>
        <dbReference type="ARBA" id="ARBA00029597"/>
    </source>
</evidence>
<dbReference type="InterPro" id="IPR011765">
    <property type="entry name" value="Pept_M16_N"/>
</dbReference>
<proteinExistence type="inferred from homology"/>
<dbReference type="PANTHER" id="PTHR43690">
    <property type="entry name" value="NARDILYSIN"/>
    <property type="match status" value="1"/>
</dbReference>
<dbReference type="FunFam" id="3.30.830.10:FF:000005">
    <property type="entry name" value="nardilysin isoform X1"/>
    <property type="match status" value="1"/>
</dbReference>
<evidence type="ECO:0000256" key="4">
    <source>
        <dbReference type="ARBA" id="ARBA00012449"/>
    </source>
</evidence>
<dbReference type="AlphaFoldDB" id="A0A9J6RPR2"/>
<dbReference type="RefSeq" id="WP_258332504.1">
    <property type="nucleotide sequence ID" value="NZ_JAPTGG010000012.1"/>
</dbReference>
<dbReference type="InterPro" id="IPR007863">
    <property type="entry name" value="Peptidase_M16_C"/>
</dbReference>
<evidence type="ECO:0000256" key="8">
    <source>
        <dbReference type="ARBA" id="ARBA00022801"/>
    </source>
</evidence>
<evidence type="ECO:0000259" key="15">
    <source>
        <dbReference type="Pfam" id="PF00675"/>
    </source>
</evidence>
<comment type="caution">
    <text evidence="19">The sequence shown here is derived from an EMBL/GenBank/DDBJ whole genome shotgun (WGS) entry which is preliminary data.</text>
</comment>
<comment type="cofactor">
    <cofactor evidence="1">
        <name>Zn(2+)</name>
        <dbReference type="ChEBI" id="CHEBI:29105"/>
    </cofactor>
</comment>
<evidence type="ECO:0000256" key="6">
    <source>
        <dbReference type="ARBA" id="ARBA00022670"/>
    </source>
</evidence>
<organism evidence="19 20">
    <name type="scientific">Dasania phycosphaerae</name>
    <dbReference type="NCBI Taxonomy" id="2950436"/>
    <lineage>
        <taxon>Bacteria</taxon>
        <taxon>Pseudomonadati</taxon>
        <taxon>Pseudomonadota</taxon>
        <taxon>Gammaproteobacteria</taxon>
        <taxon>Cellvibrionales</taxon>
        <taxon>Spongiibacteraceae</taxon>
        <taxon>Dasania</taxon>
    </lineage>
</organism>
<evidence type="ECO:0000256" key="1">
    <source>
        <dbReference type="ARBA" id="ARBA00001947"/>
    </source>
</evidence>
<evidence type="ECO:0000256" key="7">
    <source>
        <dbReference type="ARBA" id="ARBA00022723"/>
    </source>
</evidence>
<dbReference type="Gene3D" id="3.30.830.10">
    <property type="entry name" value="Metalloenzyme, LuxS/M16 peptidase-like"/>
    <property type="match status" value="4"/>
</dbReference>
<dbReference type="Proteomes" id="UP001069090">
    <property type="component" value="Unassembled WGS sequence"/>
</dbReference>
<keyword evidence="7" id="KW-0479">Metal-binding</keyword>
<dbReference type="Pfam" id="PF00675">
    <property type="entry name" value="Peptidase_M16"/>
    <property type="match status" value="1"/>
</dbReference>
<keyword evidence="6" id="KW-0645">Protease</keyword>
<gene>
    <name evidence="19" type="ORF">O0V09_14090</name>
</gene>
<dbReference type="PROSITE" id="PS51257">
    <property type="entry name" value="PROKAR_LIPOPROTEIN"/>
    <property type="match status" value="1"/>
</dbReference>
<keyword evidence="10" id="KW-0482">Metalloprotease</keyword>